<comment type="caution">
    <text evidence="1">The sequence shown here is derived from an EMBL/GenBank/DDBJ whole genome shotgun (WGS) entry which is preliminary data.</text>
</comment>
<accession>A0A6A5H571</accession>
<proteinExistence type="predicted"/>
<dbReference type="GeneID" id="78774938"/>
<name>A0A6A5H571_CAERE</name>
<reference evidence="1 2" key="1">
    <citation type="submission" date="2019-12" db="EMBL/GenBank/DDBJ databases">
        <title>Chromosome-level assembly of the Caenorhabditis remanei genome.</title>
        <authorList>
            <person name="Teterina A.A."/>
            <person name="Willis J.H."/>
            <person name="Phillips P.C."/>
        </authorList>
    </citation>
    <scope>NUCLEOTIDE SEQUENCE [LARGE SCALE GENOMIC DNA]</scope>
    <source>
        <strain evidence="1 2">PX506</strain>
        <tissue evidence="1">Whole organism</tissue>
    </source>
</reference>
<dbReference type="KEGG" id="crq:GCK72_009858"/>
<protein>
    <submittedName>
        <fullName evidence="1">Uncharacterized protein</fullName>
    </submittedName>
</protein>
<dbReference type="RefSeq" id="XP_053587145.1">
    <property type="nucleotide sequence ID" value="XM_053727568.1"/>
</dbReference>
<sequence>MGKSELMLLCIDNFFHRSVRICKEDCINATNEQSSLDNSWSIGQSLLNGQPISARYILFKLPVNDKVSVVRHNWSAFFGGLAKLTTATFCSWN</sequence>
<dbReference type="EMBL" id="WUAV01000003">
    <property type="protein sequence ID" value="KAF1761602.1"/>
    <property type="molecule type" value="Genomic_DNA"/>
</dbReference>
<gene>
    <name evidence="1" type="ORF">GCK72_009858</name>
</gene>
<evidence type="ECO:0000313" key="1">
    <source>
        <dbReference type="EMBL" id="KAF1761602.1"/>
    </source>
</evidence>
<organism evidence="1 2">
    <name type="scientific">Caenorhabditis remanei</name>
    <name type="common">Caenorhabditis vulgaris</name>
    <dbReference type="NCBI Taxonomy" id="31234"/>
    <lineage>
        <taxon>Eukaryota</taxon>
        <taxon>Metazoa</taxon>
        <taxon>Ecdysozoa</taxon>
        <taxon>Nematoda</taxon>
        <taxon>Chromadorea</taxon>
        <taxon>Rhabditida</taxon>
        <taxon>Rhabditina</taxon>
        <taxon>Rhabditomorpha</taxon>
        <taxon>Rhabditoidea</taxon>
        <taxon>Rhabditidae</taxon>
        <taxon>Peloderinae</taxon>
        <taxon>Caenorhabditis</taxon>
    </lineage>
</organism>
<dbReference type="AlphaFoldDB" id="A0A6A5H571"/>
<dbReference type="Proteomes" id="UP000483820">
    <property type="component" value="Chromosome III"/>
</dbReference>
<dbReference type="CTD" id="78774938"/>
<evidence type="ECO:0000313" key="2">
    <source>
        <dbReference type="Proteomes" id="UP000483820"/>
    </source>
</evidence>